<comment type="caution">
    <text evidence="2">The sequence shown here is derived from an EMBL/GenBank/DDBJ whole genome shotgun (WGS) entry which is preliminary data.</text>
</comment>
<dbReference type="Gene3D" id="1.25.40.10">
    <property type="entry name" value="Tetratricopeptide repeat domain"/>
    <property type="match status" value="1"/>
</dbReference>
<organism evidence="2 4">
    <name type="scientific">Bacillus canaveralius</name>
    <dbReference type="NCBI Taxonomy" id="1403243"/>
    <lineage>
        <taxon>Bacteria</taxon>
        <taxon>Bacillati</taxon>
        <taxon>Bacillota</taxon>
        <taxon>Bacilli</taxon>
        <taxon>Bacillales</taxon>
        <taxon>Bacillaceae</taxon>
        <taxon>Bacillus</taxon>
    </lineage>
</organism>
<evidence type="ECO:0000313" key="4">
    <source>
        <dbReference type="Proteomes" id="UP000234951"/>
    </source>
</evidence>
<sequence>MEETLPLIETYNTKLTESFNKYREINDPSCLKNTIEETIVNITIIDKSSIKNEAMEEFIELVERMVYFSLEIKEFALGDSIYQKIIPNLASSFFQEKDVEKKERIWLSSECLITNYFSIQHYLKGLSEEQVQSLGHVLKWFKSFSGLGYTDEASFIDILIDTHYQWKETMTPEEETTFWITLAKWLIREFLMENPNNLSLYQKVKIFYTNYKKSKRLTHLGYLVIQYVSLIIGVAENKIEFSKLVDKCSYILNQMNKTFCEAHGSALAKVFSDITMMWTPTPSDRSLFTKLLYESTSPAYKKGYFNDIFYIDISKWFENNAYSLLALAYQQGLFSENEVKENLFELAYSLKNENQHAEARRLYEALLIEKPNHDSALNNLAVIYRDVDKNYEKALAYFEQAATLNPSEEIYKNNLRKTKEIIKREKEKPKRQIDNYFKQTDKQQKSICFTLYKLEDFDKVTTEDIENISSFKGNYLQKHLDHLQRMELIYYHDDKGWRLEEPIREKVASYVDPKLERQIIRNNQAIMYRPIFYHESEINLYRVLLELFPQHFVFPNMDLKTIIQVEKIRDYISSDLLDYLFKAHVDFAIIDTTSYLPILTFEKDSEYQDTEPQKSNAVKKNAIFQASGLPLIRIRYSSAMDYERLKEEIKQATKEYILEISGSADAEARRILASIDPKRFGILTDLPSNDELKEAWEKLVGNVIAAHTTSLELDQEHCVLRVTVEESFRTVLELGADSIKSNLYQLYPILNAVQFYWANTNK</sequence>
<dbReference type="RefSeq" id="WP_101577473.1">
    <property type="nucleotide sequence ID" value="NZ_PGVA01000025.1"/>
</dbReference>
<protein>
    <recommendedName>
        <fullName evidence="1">DUF2726 domain-containing protein</fullName>
    </recommendedName>
</protein>
<accession>A0A2N5GLM8</accession>
<dbReference type="InterPro" id="IPR011990">
    <property type="entry name" value="TPR-like_helical_dom_sf"/>
</dbReference>
<proteinExistence type="predicted"/>
<feature type="domain" description="DUF2726" evidence="1">
    <location>
        <begin position="534"/>
        <end position="650"/>
    </location>
</feature>
<keyword evidence="5" id="KW-1185">Reference proteome</keyword>
<dbReference type="Proteomes" id="UP000235114">
    <property type="component" value="Unassembled WGS sequence"/>
</dbReference>
<dbReference type="AlphaFoldDB" id="A0A2N5GLM8"/>
<dbReference type="OrthoDB" id="2666629at2"/>
<evidence type="ECO:0000313" key="5">
    <source>
        <dbReference type="Proteomes" id="UP000235114"/>
    </source>
</evidence>
<dbReference type="Pfam" id="PF10881">
    <property type="entry name" value="DUF2726"/>
    <property type="match status" value="1"/>
</dbReference>
<evidence type="ECO:0000259" key="1">
    <source>
        <dbReference type="Pfam" id="PF10881"/>
    </source>
</evidence>
<dbReference type="Proteomes" id="UP000234951">
    <property type="component" value="Unassembled WGS sequence"/>
</dbReference>
<dbReference type="InterPro" id="IPR024402">
    <property type="entry name" value="DUF2726"/>
</dbReference>
<reference evidence="2 4" key="1">
    <citation type="submission" date="2017-11" db="EMBL/GenBank/DDBJ databases">
        <title>Comparitive Functional Genomics of Dry Heat Resistant strains isolated from the Viking Spacecraft.</title>
        <authorList>
            <person name="Seuylemezian A."/>
            <person name="Cooper K."/>
            <person name="Vaishampayan P."/>
        </authorList>
    </citation>
    <scope>NUCLEOTIDE SEQUENCE [LARGE SCALE GENOMIC DNA]</scope>
    <source>
        <strain evidence="2 4">M4.6</strain>
    </source>
</reference>
<gene>
    <name evidence="2" type="ORF">CU635_11260</name>
    <name evidence="3" type="ORF">CVD25_19395</name>
</gene>
<reference evidence="3 5" key="2">
    <citation type="submission" date="2017-12" db="EMBL/GenBank/DDBJ databases">
        <title>Comparative Functional Genomics of Dry Heat Resistant strains isolated from the Viking Spacecraft.</title>
        <authorList>
            <person name="Seuylemezian A."/>
            <person name="Cooper K."/>
            <person name="Vaishampayan P."/>
        </authorList>
    </citation>
    <scope>NUCLEOTIDE SEQUENCE [LARGE SCALE GENOMIC DNA]</scope>
    <source>
        <strain evidence="3 5">ATCC 29669</strain>
    </source>
</reference>
<dbReference type="EMBL" id="PGVA01000025">
    <property type="protein sequence ID" value="PLR82612.1"/>
    <property type="molecule type" value="Genomic_DNA"/>
</dbReference>
<name>A0A2N5GLM8_9BACI</name>
<dbReference type="SUPFAM" id="SSF81901">
    <property type="entry name" value="HCP-like"/>
    <property type="match status" value="1"/>
</dbReference>
<evidence type="ECO:0000313" key="2">
    <source>
        <dbReference type="EMBL" id="PLR82612.1"/>
    </source>
</evidence>
<dbReference type="EMBL" id="PGVD01000066">
    <property type="protein sequence ID" value="PLR91261.1"/>
    <property type="molecule type" value="Genomic_DNA"/>
</dbReference>
<evidence type="ECO:0000313" key="3">
    <source>
        <dbReference type="EMBL" id="PLR91261.1"/>
    </source>
</evidence>